<reference evidence="2" key="1">
    <citation type="submission" date="2023-03" db="EMBL/GenBank/DDBJ databases">
        <title>Massive genome expansion in bonnet fungi (Mycena s.s.) driven by repeated elements and novel gene families across ecological guilds.</title>
        <authorList>
            <consortium name="Lawrence Berkeley National Laboratory"/>
            <person name="Harder C.B."/>
            <person name="Miyauchi S."/>
            <person name="Viragh M."/>
            <person name="Kuo A."/>
            <person name="Thoen E."/>
            <person name="Andreopoulos B."/>
            <person name="Lu D."/>
            <person name="Skrede I."/>
            <person name="Drula E."/>
            <person name="Henrissat B."/>
            <person name="Morin E."/>
            <person name="Kohler A."/>
            <person name="Barry K."/>
            <person name="LaButti K."/>
            <person name="Morin E."/>
            <person name="Salamov A."/>
            <person name="Lipzen A."/>
            <person name="Mereny Z."/>
            <person name="Hegedus B."/>
            <person name="Baldrian P."/>
            <person name="Stursova M."/>
            <person name="Weitz H."/>
            <person name="Taylor A."/>
            <person name="Grigoriev I.V."/>
            <person name="Nagy L.G."/>
            <person name="Martin F."/>
            <person name="Kauserud H."/>
        </authorList>
    </citation>
    <scope>NUCLEOTIDE SEQUENCE</scope>
    <source>
        <strain evidence="2">CBHHK173m</strain>
    </source>
</reference>
<evidence type="ECO:0000313" key="3">
    <source>
        <dbReference type="Proteomes" id="UP001222325"/>
    </source>
</evidence>
<sequence>MAGVVDSLRGYYVPQFLLGGLARAVVPAILRYAATSASNVLSNQDDTTTTVRNLAGSFAGSSLPRVPPDIQCPIATPAPQATPVYLPPVIQATCVLGHDQDPHPMSTPSPLNVEPASAIHLPFSGIQAFPPSQRDREPLSLPTSPQIGTSSVSAIPALASVCVPFPLARAACCCNDVLVPTTASSNIQFPRSVISAPTSAHLSFTTIQSTRLLDLDRTASNIQHLYFTSKISHPLSFLELQTICPLGIAPLELDPTLAPAPASPILPRSTTISQTIGSYLCSPLVLFQLLLLCLISFVIADMDCWPARRLAKKTSYHESTHVQLRKKPSDALSRTPPNDVLHPEVIQPSTAAASLEIKSIKTKTEVDPPTLETRAPRYVPPHRRASFDFGARRPLAEVGNAFNNGREHRSKTPADMHPKLRHYSSAQEPMNGLFNKGRPRIPLNLD</sequence>
<dbReference type="EMBL" id="JARJCN010000070">
    <property type="protein sequence ID" value="KAJ7077842.1"/>
    <property type="molecule type" value="Genomic_DNA"/>
</dbReference>
<accession>A0AAD6TSJ8</accession>
<evidence type="ECO:0000313" key="2">
    <source>
        <dbReference type="EMBL" id="KAJ7077842.1"/>
    </source>
</evidence>
<organism evidence="2 3">
    <name type="scientific">Mycena belliarum</name>
    <dbReference type="NCBI Taxonomy" id="1033014"/>
    <lineage>
        <taxon>Eukaryota</taxon>
        <taxon>Fungi</taxon>
        <taxon>Dikarya</taxon>
        <taxon>Basidiomycota</taxon>
        <taxon>Agaricomycotina</taxon>
        <taxon>Agaricomycetes</taxon>
        <taxon>Agaricomycetidae</taxon>
        <taxon>Agaricales</taxon>
        <taxon>Marasmiineae</taxon>
        <taxon>Mycenaceae</taxon>
        <taxon>Mycena</taxon>
    </lineage>
</organism>
<dbReference type="Proteomes" id="UP001222325">
    <property type="component" value="Unassembled WGS sequence"/>
</dbReference>
<dbReference type="AlphaFoldDB" id="A0AAD6TSJ8"/>
<feature type="region of interest" description="Disordered" evidence="1">
    <location>
        <begin position="316"/>
        <end position="342"/>
    </location>
</feature>
<gene>
    <name evidence="2" type="ORF">B0H15DRAFT_861142</name>
</gene>
<comment type="caution">
    <text evidence="2">The sequence shown here is derived from an EMBL/GenBank/DDBJ whole genome shotgun (WGS) entry which is preliminary data.</text>
</comment>
<name>A0AAD6TSJ8_9AGAR</name>
<keyword evidence="3" id="KW-1185">Reference proteome</keyword>
<evidence type="ECO:0000256" key="1">
    <source>
        <dbReference type="SAM" id="MobiDB-lite"/>
    </source>
</evidence>
<proteinExistence type="predicted"/>
<protein>
    <submittedName>
        <fullName evidence="2">Uncharacterized protein</fullName>
    </submittedName>
</protein>